<keyword evidence="1" id="KW-0472">Membrane</keyword>
<dbReference type="AlphaFoldDB" id="A0A319CR25"/>
<keyword evidence="3" id="KW-1185">Reference proteome</keyword>
<dbReference type="EMBL" id="KZ826179">
    <property type="protein sequence ID" value="PYH87746.1"/>
    <property type="molecule type" value="Genomic_DNA"/>
</dbReference>
<evidence type="ECO:0000313" key="3">
    <source>
        <dbReference type="Proteomes" id="UP000247810"/>
    </source>
</evidence>
<keyword evidence="1" id="KW-0812">Transmembrane</keyword>
<feature type="transmembrane region" description="Helical" evidence="1">
    <location>
        <begin position="13"/>
        <end position="32"/>
    </location>
</feature>
<keyword evidence="1" id="KW-1133">Transmembrane helix</keyword>
<proteinExistence type="predicted"/>
<accession>A0A319CR25</accession>
<protein>
    <submittedName>
        <fullName evidence="2">Uncharacterized protein</fullName>
    </submittedName>
</protein>
<dbReference type="Proteomes" id="UP000247810">
    <property type="component" value="Unassembled WGS sequence"/>
</dbReference>
<evidence type="ECO:0000256" key="1">
    <source>
        <dbReference type="SAM" id="Phobius"/>
    </source>
</evidence>
<sequence>MTICFFDMSFIPIPIPFCFFFLCCCRACCWTTKRARSLAGCCRYLHDLFNPMMMMMMLLLGLPRRCLFIDSHVFVEQPPLDVCAGRPCRHGRVCDLIVS</sequence>
<reference evidence="2 3" key="1">
    <citation type="submission" date="2018-02" db="EMBL/GenBank/DDBJ databases">
        <title>The genomes of Aspergillus section Nigri reveals drivers in fungal speciation.</title>
        <authorList>
            <consortium name="DOE Joint Genome Institute"/>
            <person name="Vesth T.C."/>
            <person name="Nybo J."/>
            <person name="Theobald S."/>
            <person name="Brandl J."/>
            <person name="Frisvad J.C."/>
            <person name="Nielsen K.F."/>
            <person name="Lyhne E.K."/>
            <person name="Kogle M.E."/>
            <person name="Kuo A."/>
            <person name="Riley R."/>
            <person name="Clum A."/>
            <person name="Nolan M."/>
            <person name="Lipzen A."/>
            <person name="Salamov A."/>
            <person name="Henrissat B."/>
            <person name="Wiebenga A."/>
            <person name="De vries R.P."/>
            <person name="Grigoriev I.V."/>
            <person name="Mortensen U.H."/>
            <person name="Andersen M.R."/>
            <person name="Baker S.E."/>
        </authorList>
    </citation>
    <scope>NUCLEOTIDE SEQUENCE [LARGE SCALE GENOMIC DNA]</scope>
    <source>
        <strain evidence="2 3">CBS 707.79</strain>
    </source>
</reference>
<name>A0A319CR25_9EURO</name>
<gene>
    <name evidence="2" type="ORF">BO71DRAFT_165523</name>
</gene>
<dbReference type="VEuPathDB" id="FungiDB:BO71DRAFT_165523"/>
<evidence type="ECO:0000313" key="2">
    <source>
        <dbReference type="EMBL" id="PYH87746.1"/>
    </source>
</evidence>
<organism evidence="2 3">
    <name type="scientific">Aspergillus ellipticus CBS 707.79</name>
    <dbReference type="NCBI Taxonomy" id="1448320"/>
    <lineage>
        <taxon>Eukaryota</taxon>
        <taxon>Fungi</taxon>
        <taxon>Dikarya</taxon>
        <taxon>Ascomycota</taxon>
        <taxon>Pezizomycotina</taxon>
        <taxon>Eurotiomycetes</taxon>
        <taxon>Eurotiomycetidae</taxon>
        <taxon>Eurotiales</taxon>
        <taxon>Aspergillaceae</taxon>
        <taxon>Aspergillus</taxon>
        <taxon>Aspergillus subgen. Circumdati</taxon>
    </lineage>
</organism>